<organism evidence="2 3">
    <name type="scientific">Paramuricea clavata</name>
    <name type="common">Red gorgonian</name>
    <name type="synonym">Violescent sea-whip</name>
    <dbReference type="NCBI Taxonomy" id="317549"/>
    <lineage>
        <taxon>Eukaryota</taxon>
        <taxon>Metazoa</taxon>
        <taxon>Cnidaria</taxon>
        <taxon>Anthozoa</taxon>
        <taxon>Octocorallia</taxon>
        <taxon>Malacalcyonacea</taxon>
        <taxon>Plexauridae</taxon>
        <taxon>Paramuricea</taxon>
    </lineage>
</organism>
<dbReference type="SMART" id="SM00033">
    <property type="entry name" value="CH"/>
    <property type="match status" value="1"/>
</dbReference>
<dbReference type="InterPro" id="IPR055414">
    <property type="entry name" value="LRR_R13L4/SHOC2-like"/>
</dbReference>
<protein>
    <submittedName>
        <fullName evidence="2">Leucine-rich repeat and calponin homology domain-containing 1 isoform X3</fullName>
    </submittedName>
</protein>
<feature type="region of interest" description="Disordered" evidence="1">
    <location>
        <begin position="415"/>
        <end position="472"/>
    </location>
</feature>
<dbReference type="GO" id="GO:0005737">
    <property type="term" value="C:cytoplasm"/>
    <property type="evidence" value="ECO:0007669"/>
    <property type="project" value="TreeGrafter"/>
</dbReference>
<gene>
    <name evidence="2" type="ORF">PACLA_8A080126</name>
</gene>
<dbReference type="SMART" id="SM00364">
    <property type="entry name" value="LRR_BAC"/>
    <property type="match status" value="5"/>
</dbReference>
<dbReference type="PANTHER" id="PTHR48051">
    <property type="match status" value="1"/>
</dbReference>
<sequence length="607" mass="69073">MAGKNISVIRCFEDAEDTGILELCARNLKEFPEHPEECELIDVIECDISKNRFTELPPVICEFVMLERLNCHHNSIRSVPDTNRLTSLTWLNLSKNQLQKLPEHICCLPLQVLIVSNNRLSCIPDEICYLKHIQYLNLSSNELTSLPSSIGELSTLRELNVHQNHLEQLPDEICKLKLEKLDFSCNRITVIPTVFRFLTTLSDLVLGNNPLQSPPAQLCTRGRGHIFKYLAITAQTHDKGKDAMKKYSLSHRDADSILTEANLLPTRKDEQKSQKNSQIDGRNSDKSRKNPQRSSLLGIELTRAHQLLTEERHFDHVGHNDTLNTEDNSKRTGDELRETSRKLQIQREKQKENARQKHTEDSRGHKQDGSRSLDRRKLTGNKKPATVVKVIGSENKSSVVKKVEVTTNLKEDLQDSRKEAKLSKKKLESEKKKIRKESDSDRNSADEEKGDKNTENLPFPGIHKRSQLATPTSAYSTSIPNFTVRRMYESVREEFEKVELLREAIESRLRVRLPDDIPACLADGTVLCHLINYIRKGTIPTIFVPTPNMPKLTMSKCLKNVDHFLAACSKLGVERDKLCSPSDIVQEKNPGNVWLTVEALLTETMSS</sequence>
<feature type="compositionally biased region" description="Basic and acidic residues" evidence="1">
    <location>
        <begin position="327"/>
        <end position="377"/>
    </location>
</feature>
<proteinExistence type="predicted"/>
<comment type="caution">
    <text evidence="2">The sequence shown here is derived from an EMBL/GenBank/DDBJ whole genome shotgun (WGS) entry which is preliminary data.</text>
</comment>
<dbReference type="PANTHER" id="PTHR48051:SF21">
    <property type="entry name" value="CALPONIN-HOMOLOGY (CH) DOMAIN-CONTAINING PROTEIN"/>
    <property type="match status" value="1"/>
</dbReference>
<dbReference type="InterPro" id="IPR036872">
    <property type="entry name" value="CH_dom_sf"/>
</dbReference>
<dbReference type="PROSITE" id="PS50021">
    <property type="entry name" value="CH"/>
    <property type="match status" value="1"/>
</dbReference>
<name>A0A6S7H094_PARCT</name>
<dbReference type="Proteomes" id="UP001152795">
    <property type="component" value="Unassembled WGS sequence"/>
</dbReference>
<accession>A0A6S7H094</accession>
<dbReference type="InterPro" id="IPR050216">
    <property type="entry name" value="LRR_domain-containing"/>
</dbReference>
<feature type="compositionally biased region" description="Basic and acidic residues" evidence="1">
    <location>
        <begin position="415"/>
        <end position="454"/>
    </location>
</feature>
<dbReference type="InterPro" id="IPR032675">
    <property type="entry name" value="LRR_dom_sf"/>
</dbReference>
<evidence type="ECO:0000313" key="3">
    <source>
        <dbReference type="Proteomes" id="UP001152795"/>
    </source>
</evidence>
<dbReference type="OrthoDB" id="660555at2759"/>
<dbReference type="InterPro" id="IPR003591">
    <property type="entry name" value="Leu-rich_rpt_typical-subtyp"/>
</dbReference>
<dbReference type="Gene3D" id="1.10.418.10">
    <property type="entry name" value="Calponin-like domain"/>
    <property type="match status" value="1"/>
</dbReference>
<dbReference type="SUPFAM" id="SSF47576">
    <property type="entry name" value="Calponin-homology domain, CH-domain"/>
    <property type="match status" value="1"/>
</dbReference>
<feature type="region of interest" description="Disordered" evidence="1">
    <location>
        <begin position="311"/>
        <end position="390"/>
    </location>
</feature>
<dbReference type="EMBL" id="CACRXK020003503">
    <property type="protein sequence ID" value="CAB3999045.1"/>
    <property type="molecule type" value="Genomic_DNA"/>
</dbReference>
<evidence type="ECO:0000256" key="1">
    <source>
        <dbReference type="SAM" id="MobiDB-lite"/>
    </source>
</evidence>
<dbReference type="PROSITE" id="PS51450">
    <property type="entry name" value="LRR"/>
    <property type="match status" value="4"/>
</dbReference>
<keyword evidence="3" id="KW-1185">Reference proteome</keyword>
<evidence type="ECO:0000313" key="2">
    <source>
        <dbReference type="EMBL" id="CAB3999045.1"/>
    </source>
</evidence>
<dbReference type="SUPFAM" id="SSF52058">
    <property type="entry name" value="L domain-like"/>
    <property type="match status" value="1"/>
</dbReference>
<feature type="region of interest" description="Disordered" evidence="1">
    <location>
        <begin position="260"/>
        <end position="298"/>
    </location>
</feature>
<dbReference type="AlphaFoldDB" id="A0A6S7H094"/>
<dbReference type="Pfam" id="PF00307">
    <property type="entry name" value="CH"/>
    <property type="match status" value="1"/>
</dbReference>
<dbReference type="Pfam" id="PF00560">
    <property type="entry name" value="LRR_1"/>
    <property type="match status" value="1"/>
</dbReference>
<reference evidence="2" key="1">
    <citation type="submission" date="2020-04" db="EMBL/GenBank/DDBJ databases">
        <authorList>
            <person name="Alioto T."/>
            <person name="Alioto T."/>
            <person name="Gomez Garrido J."/>
        </authorList>
    </citation>
    <scope>NUCLEOTIDE SEQUENCE</scope>
    <source>
        <strain evidence="2">A484AB</strain>
    </source>
</reference>
<dbReference type="Pfam" id="PF23598">
    <property type="entry name" value="LRR_14"/>
    <property type="match status" value="1"/>
</dbReference>
<dbReference type="SMART" id="SM00369">
    <property type="entry name" value="LRR_TYP"/>
    <property type="match status" value="6"/>
</dbReference>
<dbReference type="InterPro" id="IPR001611">
    <property type="entry name" value="Leu-rich_rpt"/>
</dbReference>
<dbReference type="Gene3D" id="3.80.10.10">
    <property type="entry name" value="Ribonuclease Inhibitor"/>
    <property type="match status" value="2"/>
</dbReference>
<dbReference type="InterPro" id="IPR001715">
    <property type="entry name" value="CH_dom"/>
</dbReference>